<dbReference type="EMBL" id="JPRO01000001">
    <property type="protein sequence ID" value="KFF09147.1"/>
    <property type="molecule type" value="Genomic_DNA"/>
</dbReference>
<dbReference type="RefSeq" id="WP_034701008.1">
    <property type="nucleotide sequence ID" value="NZ_JPRO01000001.1"/>
</dbReference>
<gene>
    <name evidence="1" type="ORF">IX38_01115</name>
</gene>
<organism evidence="1 2">
    <name type="scientific">Chryseobacterium luteum</name>
    <dbReference type="NCBI Taxonomy" id="421531"/>
    <lineage>
        <taxon>Bacteria</taxon>
        <taxon>Pseudomonadati</taxon>
        <taxon>Bacteroidota</taxon>
        <taxon>Flavobacteriia</taxon>
        <taxon>Flavobacteriales</taxon>
        <taxon>Weeksellaceae</taxon>
        <taxon>Chryseobacterium group</taxon>
        <taxon>Chryseobacterium</taxon>
    </lineage>
</organism>
<accession>A0A085ZXI3</accession>
<name>A0A085ZXI3_9FLAO</name>
<evidence type="ECO:0000313" key="1">
    <source>
        <dbReference type="EMBL" id="KFF09147.1"/>
    </source>
</evidence>
<dbReference type="AlphaFoldDB" id="A0A085ZXI3"/>
<comment type="caution">
    <text evidence="1">The sequence shown here is derived from an EMBL/GenBank/DDBJ whole genome shotgun (WGS) entry which is preliminary data.</text>
</comment>
<sequence length="95" mass="10700">MNKEKLIEKAKKILETLKIEYDQNEEPLFSDSYPQSLIDIEPELVNQISVYFRSVPLAGRAFGESITVIGDLKTKKLISVVTKGGGRYNVPTDLQ</sequence>
<dbReference type="Proteomes" id="UP000028703">
    <property type="component" value="Unassembled WGS sequence"/>
</dbReference>
<reference evidence="1 2" key="1">
    <citation type="submission" date="2014-07" db="EMBL/GenBank/DDBJ databases">
        <title>Genome of Chryseobacterium luteum DSM 18605.</title>
        <authorList>
            <person name="Stropko S.J."/>
            <person name="Pipes S.E."/>
            <person name="Newman J.D."/>
        </authorList>
    </citation>
    <scope>NUCLEOTIDE SEQUENCE [LARGE SCALE GENOMIC DNA]</scope>
    <source>
        <strain evidence="1 2">DSM 18605</strain>
    </source>
</reference>
<keyword evidence="2" id="KW-1185">Reference proteome</keyword>
<proteinExistence type="predicted"/>
<protein>
    <submittedName>
        <fullName evidence="1">Uncharacterized protein</fullName>
    </submittedName>
</protein>
<dbReference type="OrthoDB" id="9883853at2"/>
<evidence type="ECO:0000313" key="2">
    <source>
        <dbReference type="Proteomes" id="UP000028703"/>
    </source>
</evidence>